<dbReference type="PANTHER" id="PTHR43156">
    <property type="entry name" value="STAGE II SPORULATION PROTEIN E-RELATED"/>
    <property type="match status" value="1"/>
</dbReference>
<dbReference type="Pfam" id="PF07228">
    <property type="entry name" value="SpoIIE"/>
    <property type="match status" value="1"/>
</dbReference>
<dbReference type="Gene3D" id="3.30.450.40">
    <property type="match status" value="1"/>
</dbReference>
<dbReference type="InterPro" id="IPR013656">
    <property type="entry name" value="PAS_4"/>
</dbReference>
<dbReference type="SMART" id="SM00331">
    <property type="entry name" value="PP2C_SIG"/>
    <property type="match status" value="1"/>
</dbReference>
<reference evidence="6" key="1">
    <citation type="journal article" date="2019" name="Int. J. Syst. Evol. Microbiol.">
        <title>The Global Catalogue of Microorganisms (GCM) 10K type strain sequencing project: providing services to taxonomists for standard genome sequencing and annotation.</title>
        <authorList>
            <consortium name="The Broad Institute Genomics Platform"/>
            <consortium name="The Broad Institute Genome Sequencing Center for Infectious Disease"/>
            <person name="Wu L."/>
            <person name="Ma J."/>
        </authorList>
    </citation>
    <scope>NUCLEOTIDE SEQUENCE [LARGE SCALE GENOMIC DNA]</scope>
    <source>
        <strain evidence="6">JCM 4855</strain>
    </source>
</reference>
<keyword evidence="1" id="KW-0378">Hydrolase</keyword>
<dbReference type="SMART" id="SM00091">
    <property type="entry name" value="PAS"/>
    <property type="match status" value="1"/>
</dbReference>
<organism evidence="5 6">
    <name type="scientific">Streptomyces viridiviolaceus</name>
    <dbReference type="NCBI Taxonomy" id="68282"/>
    <lineage>
        <taxon>Bacteria</taxon>
        <taxon>Bacillati</taxon>
        <taxon>Actinomycetota</taxon>
        <taxon>Actinomycetes</taxon>
        <taxon>Kitasatosporales</taxon>
        <taxon>Streptomycetaceae</taxon>
        <taxon>Streptomyces</taxon>
    </lineage>
</organism>
<dbReference type="SMART" id="SM00065">
    <property type="entry name" value="GAF"/>
    <property type="match status" value="1"/>
</dbReference>
<dbReference type="InterPro" id="IPR000014">
    <property type="entry name" value="PAS"/>
</dbReference>
<dbReference type="RefSeq" id="WP_189874499.1">
    <property type="nucleotide sequence ID" value="NZ_BMWA01000014.1"/>
</dbReference>
<feature type="domain" description="PAC" evidence="4">
    <location>
        <begin position="79"/>
        <end position="136"/>
    </location>
</feature>
<dbReference type="PROSITE" id="PS50113">
    <property type="entry name" value="PAC"/>
    <property type="match status" value="1"/>
</dbReference>
<dbReference type="InterPro" id="IPR000700">
    <property type="entry name" value="PAS-assoc_C"/>
</dbReference>
<accession>A0ABW2EHX0</accession>
<dbReference type="Proteomes" id="UP001596409">
    <property type="component" value="Unassembled WGS sequence"/>
</dbReference>
<feature type="region of interest" description="Disordered" evidence="2">
    <location>
        <begin position="198"/>
        <end position="219"/>
    </location>
</feature>
<proteinExistence type="predicted"/>
<dbReference type="InterPro" id="IPR003594">
    <property type="entry name" value="HATPase_dom"/>
</dbReference>
<dbReference type="InterPro" id="IPR003018">
    <property type="entry name" value="GAF"/>
</dbReference>
<evidence type="ECO:0000313" key="5">
    <source>
        <dbReference type="EMBL" id="MFC7017953.1"/>
    </source>
</evidence>
<gene>
    <name evidence="5" type="ORF">ACFQMH_40970</name>
</gene>
<dbReference type="Pfam" id="PF01590">
    <property type="entry name" value="GAF"/>
    <property type="match status" value="1"/>
</dbReference>
<dbReference type="InterPro" id="IPR036890">
    <property type="entry name" value="HATPase_C_sf"/>
</dbReference>
<sequence>MEASKADDSTVLNSLFSQSPQGLFVFDAELRVVRYNPSGRGMRGLPADEVIGHQVEDFAPGFRSPEFKDLARRVLATGEPLRCHLLRGPSPSEPGRTLAVELSLFRLNGPQGDTLGLVGMVEDVTERQAAADRLAVLSNVHRAVGATLDECSTAEDLVEALVPEFADAATVHLLEAVADGSAPRPGPLQADTPLRRIASAPGSAQPDGPEEGAARPFPYPTPFTQVLNDLRARVLSLSGDTPWLKADPGQFAPLVEAGVHSMIVAPLTVRDDLLGLLTLYRTTRPDPFDEADLDLVRQAALAASAHLGNACTYRREHTIATTLQRRLQPEPSPTLSAVETANVYLPESAGGDWFDVIPLSGARVALVVGDVAGHGIDAAATMGQLRIALRTLALQDLETDELFTHLDEVAAIVAERSAGADDHVATCAIAVYDPVSCLCTFARAGHPTPVVLDPDGAPVTVDVPDGPRLGKGGGRAYTPASVQLAPGSLVALYTSGLMATYEDDTVAPRHRLEELLAPTGRPLDELTDTAVYTLAPSREDDAVLLLARTRALPPENVSVWTLPSEDSVVATARRLVAQQLTVWNLSEASFDSELIVSELVTNAIRYGEGPIRLRLILDQGRLLSEVTDAGSAAPHVRRARESDEGGRGLHIVMHLSSRWGVRHSRQGKTIWSEQRL</sequence>
<comment type="caution">
    <text evidence="5">The sequence shown here is derived from an EMBL/GenBank/DDBJ whole genome shotgun (WGS) entry which is preliminary data.</text>
</comment>
<evidence type="ECO:0000256" key="1">
    <source>
        <dbReference type="ARBA" id="ARBA00022801"/>
    </source>
</evidence>
<dbReference type="CDD" id="cd00130">
    <property type="entry name" value="PAS"/>
    <property type="match status" value="1"/>
</dbReference>
<keyword evidence="6" id="KW-1185">Reference proteome</keyword>
<evidence type="ECO:0000259" key="4">
    <source>
        <dbReference type="PROSITE" id="PS50113"/>
    </source>
</evidence>
<dbReference type="EMBL" id="JBHSYM010000111">
    <property type="protein sequence ID" value="MFC7017953.1"/>
    <property type="molecule type" value="Genomic_DNA"/>
</dbReference>
<dbReference type="InterPro" id="IPR036457">
    <property type="entry name" value="PPM-type-like_dom_sf"/>
</dbReference>
<dbReference type="PROSITE" id="PS50112">
    <property type="entry name" value="PAS"/>
    <property type="match status" value="1"/>
</dbReference>
<dbReference type="Gene3D" id="3.30.450.20">
    <property type="entry name" value="PAS domain"/>
    <property type="match status" value="1"/>
</dbReference>
<dbReference type="SUPFAM" id="SSF55785">
    <property type="entry name" value="PYP-like sensor domain (PAS domain)"/>
    <property type="match status" value="1"/>
</dbReference>
<dbReference type="SUPFAM" id="SSF55781">
    <property type="entry name" value="GAF domain-like"/>
    <property type="match status" value="1"/>
</dbReference>
<dbReference type="InterPro" id="IPR029016">
    <property type="entry name" value="GAF-like_dom_sf"/>
</dbReference>
<dbReference type="InterPro" id="IPR035965">
    <property type="entry name" value="PAS-like_dom_sf"/>
</dbReference>
<evidence type="ECO:0000256" key="2">
    <source>
        <dbReference type="SAM" id="MobiDB-lite"/>
    </source>
</evidence>
<dbReference type="CDD" id="cd16936">
    <property type="entry name" value="HATPase_RsbW-like"/>
    <property type="match status" value="1"/>
</dbReference>
<feature type="domain" description="PAS" evidence="3">
    <location>
        <begin position="8"/>
        <end position="78"/>
    </location>
</feature>
<dbReference type="Pfam" id="PF08448">
    <property type="entry name" value="PAS_4"/>
    <property type="match status" value="1"/>
</dbReference>
<evidence type="ECO:0000313" key="6">
    <source>
        <dbReference type="Proteomes" id="UP001596409"/>
    </source>
</evidence>
<dbReference type="InterPro" id="IPR052016">
    <property type="entry name" value="Bact_Sigma-Reg"/>
</dbReference>
<protein>
    <submittedName>
        <fullName evidence="5">SpoIIE family protein phosphatase</fullName>
    </submittedName>
</protein>
<dbReference type="NCBIfam" id="TIGR00229">
    <property type="entry name" value="sensory_box"/>
    <property type="match status" value="1"/>
</dbReference>
<dbReference type="Gene3D" id="3.30.565.10">
    <property type="entry name" value="Histidine kinase-like ATPase, C-terminal domain"/>
    <property type="match status" value="1"/>
</dbReference>
<name>A0ABW2EHX0_9ACTN</name>
<dbReference type="PANTHER" id="PTHR43156:SF2">
    <property type="entry name" value="STAGE II SPORULATION PROTEIN E"/>
    <property type="match status" value="1"/>
</dbReference>
<evidence type="ECO:0000259" key="3">
    <source>
        <dbReference type="PROSITE" id="PS50112"/>
    </source>
</evidence>
<dbReference type="Gene3D" id="3.60.40.10">
    <property type="entry name" value="PPM-type phosphatase domain"/>
    <property type="match status" value="1"/>
</dbReference>
<dbReference type="SUPFAM" id="SSF55874">
    <property type="entry name" value="ATPase domain of HSP90 chaperone/DNA topoisomerase II/histidine kinase"/>
    <property type="match status" value="1"/>
</dbReference>
<dbReference type="InterPro" id="IPR001932">
    <property type="entry name" value="PPM-type_phosphatase-like_dom"/>
</dbReference>
<dbReference type="Pfam" id="PF13581">
    <property type="entry name" value="HATPase_c_2"/>
    <property type="match status" value="1"/>
</dbReference>